<comment type="caution">
    <text evidence="2">The sequence shown here is derived from an EMBL/GenBank/DDBJ whole genome shotgun (WGS) entry which is preliminary data.</text>
</comment>
<keyword evidence="3" id="KW-1185">Reference proteome</keyword>
<feature type="non-terminal residue" evidence="2">
    <location>
        <position position="75"/>
    </location>
</feature>
<organism evidence="2 3">
    <name type="scientific">Allacma fusca</name>
    <dbReference type="NCBI Taxonomy" id="39272"/>
    <lineage>
        <taxon>Eukaryota</taxon>
        <taxon>Metazoa</taxon>
        <taxon>Ecdysozoa</taxon>
        <taxon>Arthropoda</taxon>
        <taxon>Hexapoda</taxon>
        <taxon>Collembola</taxon>
        <taxon>Symphypleona</taxon>
        <taxon>Sminthuridae</taxon>
        <taxon>Allacma</taxon>
    </lineage>
</organism>
<reference evidence="2" key="1">
    <citation type="submission" date="2021-06" db="EMBL/GenBank/DDBJ databases">
        <authorList>
            <person name="Hodson N. C."/>
            <person name="Mongue J. A."/>
            <person name="Jaron S. K."/>
        </authorList>
    </citation>
    <scope>NUCLEOTIDE SEQUENCE</scope>
</reference>
<feature type="non-terminal residue" evidence="2">
    <location>
        <position position="1"/>
    </location>
</feature>
<gene>
    <name evidence="2" type="ORF">AFUS01_LOCUS2602</name>
</gene>
<proteinExistence type="predicted"/>
<evidence type="ECO:0000313" key="3">
    <source>
        <dbReference type="Proteomes" id="UP000708208"/>
    </source>
</evidence>
<protein>
    <submittedName>
        <fullName evidence="2">Uncharacterized protein</fullName>
    </submittedName>
</protein>
<evidence type="ECO:0000313" key="2">
    <source>
        <dbReference type="EMBL" id="CAG7678359.1"/>
    </source>
</evidence>
<sequence length="75" mass="8109">PALLDPISDLPVIGGIISGVTEYLVITDELLEKVVADSVKALDLSPDSNLGARRRRRRTESLPGRRQISRALTGT</sequence>
<dbReference type="EMBL" id="CAJVCH010014988">
    <property type="protein sequence ID" value="CAG7678359.1"/>
    <property type="molecule type" value="Genomic_DNA"/>
</dbReference>
<feature type="region of interest" description="Disordered" evidence="1">
    <location>
        <begin position="45"/>
        <end position="75"/>
    </location>
</feature>
<dbReference type="Proteomes" id="UP000708208">
    <property type="component" value="Unassembled WGS sequence"/>
</dbReference>
<name>A0A8J2NSX6_9HEXA</name>
<dbReference type="AlphaFoldDB" id="A0A8J2NSX6"/>
<accession>A0A8J2NSX6</accession>
<evidence type="ECO:0000256" key="1">
    <source>
        <dbReference type="SAM" id="MobiDB-lite"/>
    </source>
</evidence>